<evidence type="ECO:0000313" key="1">
    <source>
        <dbReference type="EMBL" id="TEB08787.1"/>
    </source>
</evidence>
<dbReference type="EMBL" id="QFFZ01000077">
    <property type="protein sequence ID" value="TEB08787.1"/>
    <property type="molecule type" value="Genomic_DNA"/>
</dbReference>
<gene>
    <name evidence="1" type="ORF">Pmgp_03635</name>
</gene>
<evidence type="ECO:0000313" key="2">
    <source>
        <dbReference type="Proteomes" id="UP000297597"/>
    </source>
</evidence>
<sequence length="49" mass="6031">MDRWPCFDCRHYDTFDRYEDDDMWCKLGHAVTHMTCDFREPFTIHPCGE</sequence>
<proteinExistence type="predicted"/>
<accession>A0A4Y7RKE3</accession>
<dbReference type="AlphaFoldDB" id="A0A4Y7RKE3"/>
<dbReference type="Proteomes" id="UP000297597">
    <property type="component" value="Unassembled WGS sequence"/>
</dbReference>
<organism evidence="1 2">
    <name type="scientific">Pelotomaculum propionicicum</name>
    <dbReference type="NCBI Taxonomy" id="258475"/>
    <lineage>
        <taxon>Bacteria</taxon>
        <taxon>Bacillati</taxon>
        <taxon>Bacillota</taxon>
        <taxon>Clostridia</taxon>
        <taxon>Eubacteriales</taxon>
        <taxon>Desulfotomaculaceae</taxon>
        <taxon>Pelotomaculum</taxon>
    </lineage>
</organism>
<keyword evidence="2" id="KW-1185">Reference proteome</keyword>
<protein>
    <submittedName>
        <fullName evidence="1">Uncharacterized protein</fullName>
    </submittedName>
</protein>
<name>A0A4Y7RKE3_9FIRM</name>
<dbReference type="RefSeq" id="WP_192903019.1">
    <property type="nucleotide sequence ID" value="NZ_QFFZ01000077.1"/>
</dbReference>
<reference evidence="1 2" key="1">
    <citation type="journal article" date="2018" name="Environ. Microbiol.">
        <title>Novel energy conservation strategies and behaviour of Pelotomaculum schinkii driving syntrophic propionate catabolism.</title>
        <authorList>
            <person name="Hidalgo-Ahumada C.A.P."/>
            <person name="Nobu M.K."/>
            <person name="Narihiro T."/>
            <person name="Tamaki H."/>
            <person name="Liu W.T."/>
            <person name="Kamagata Y."/>
            <person name="Stams A.J.M."/>
            <person name="Imachi H."/>
            <person name="Sousa D.Z."/>
        </authorList>
    </citation>
    <scope>NUCLEOTIDE SEQUENCE [LARGE SCALE GENOMIC DNA]</scope>
    <source>
        <strain evidence="1 2">MGP</strain>
    </source>
</reference>
<comment type="caution">
    <text evidence="1">The sequence shown here is derived from an EMBL/GenBank/DDBJ whole genome shotgun (WGS) entry which is preliminary data.</text>
</comment>